<dbReference type="SUPFAM" id="SSF52317">
    <property type="entry name" value="Class I glutamine amidotransferase-like"/>
    <property type="match status" value="1"/>
</dbReference>
<comment type="pathway">
    <text evidence="2">Cell wall biogenesis; peptidoglycan biosynthesis.</text>
</comment>
<dbReference type="EC" id="3.5.1.2" evidence="2"/>
<keyword evidence="2" id="KW-0573">Peptidoglycan synthesis</keyword>
<comment type="subunit">
    <text evidence="2">Forms a heterodimer with MurT.</text>
</comment>
<keyword evidence="2" id="KW-0378">Hydrolase</keyword>
<dbReference type="PANTHER" id="PTHR21343">
    <property type="entry name" value="DETHIOBIOTIN SYNTHETASE"/>
    <property type="match status" value="1"/>
</dbReference>
<dbReference type="GO" id="GO:0004359">
    <property type="term" value="F:glutaminase activity"/>
    <property type="evidence" value="ECO:0007669"/>
    <property type="project" value="UniProtKB-UniRule"/>
</dbReference>
<comment type="catalytic activity">
    <reaction evidence="2">
        <text>L-glutamine + H2O = L-glutamate + NH4(+)</text>
        <dbReference type="Rhea" id="RHEA:15889"/>
        <dbReference type="ChEBI" id="CHEBI:15377"/>
        <dbReference type="ChEBI" id="CHEBI:28938"/>
        <dbReference type="ChEBI" id="CHEBI:29985"/>
        <dbReference type="ChEBI" id="CHEBI:58359"/>
        <dbReference type="EC" id="3.5.1.2"/>
    </reaction>
</comment>
<dbReference type="InterPro" id="IPR043702">
    <property type="entry name" value="Lipid_II_synth_GatD"/>
</dbReference>
<dbReference type="PANTHER" id="PTHR21343:SF9">
    <property type="entry name" value="LIPID II ISOGLUTAMINYL SYNTHASE (GLUTAMINE-HYDROLYZING) SUBUNIT GATD"/>
    <property type="match status" value="1"/>
</dbReference>
<name>A0A8J3YQN6_9ACTN</name>
<dbReference type="PROSITE" id="PS51274">
    <property type="entry name" value="GATASE_COBBQ"/>
    <property type="match status" value="1"/>
</dbReference>
<dbReference type="EC" id="6.3.5.13" evidence="2"/>
<dbReference type="GO" id="GO:0071555">
    <property type="term" value="P:cell wall organization"/>
    <property type="evidence" value="ECO:0007669"/>
    <property type="project" value="UniProtKB-KW"/>
</dbReference>
<keyword evidence="2" id="KW-0133">Cell shape</keyword>
<dbReference type="CDD" id="cd01750">
    <property type="entry name" value="GATase1_CobQ"/>
    <property type="match status" value="1"/>
</dbReference>
<feature type="binding site" evidence="2">
    <location>
        <position position="127"/>
    </location>
    <ligand>
        <name>substrate</name>
    </ligand>
</feature>
<keyword evidence="2" id="KW-0961">Cell wall biogenesis/degradation</keyword>
<accession>A0A8J3YQN6</accession>
<dbReference type="InterPro" id="IPR033949">
    <property type="entry name" value="CobQ_GATase1"/>
</dbReference>
<dbReference type="GO" id="GO:0009252">
    <property type="term" value="P:peptidoglycan biosynthetic process"/>
    <property type="evidence" value="ECO:0007669"/>
    <property type="project" value="UniProtKB-UniRule"/>
</dbReference>
<protein>
    <recommendedName>
        <fullName evidence="2">Lipid II isoglutaminyl synthase (glutamine-hydrolyzing) subunit GatD</fullName>
        <ecNumber evidence="2">6.3.5.13</ecNumber>
    </recommendedName>
    <alternativeName>
        <fullName evidence="2">Lipid II isoglutaminyl synthase glutaminase subunit</fullName>
        <ecNumber evidence="2">3.5.1.2</ecNumber>
    </alternativeName>
</protein>
<dbReference type="GO" id="GO:0008360">
    <property type="term" value="P:regulation of cell shape"/>
    <property type="evidence" value="ECO:0007669"/>
    <property type="project" value="UniProtKB-KW"/>
</dbReference>
<dbReference type="InterPro" id="IPR029062">
    <property type="entry name" value="Class_I_gatase-like"/>
</dbReference>
<dbReference type="RefSeq" id="WP_203903343.1">
    <property type="nucleotide sequence ID" value="NZ_BOPF01000031.1"/>
</dbReference>
<evidence type="ECO:0000256" key="2">
    <source>
        <dbReference type="HAMAP-Rule" id="MF_02213"/>
    </source>
</evidence>
<evidence type="ECO:0000313" key="5">
    <source>
        <dbReference type="Proteomes" id="UP000619260"/>
    </source>
</evidence>
<reference evidence="4" key="1">
    <citation type="submission" date="2021-01" db="EMBL/GenBank/DDBJ databases">
        <title>Whole genome shotgun sequence of Virgisporangium aliadipatigenens NBRC 105644.</title>
        <authorList>
            <person name="Komaki H."/>
            <person name="Tamura T."/>
        </authorList>
    </citation>
    <scope>NUCLEOTIDE SEQUENCE</scope>
    <source>
        <strain evidence="4">NBRC 105644</strain>
    </source>
</reference>
<dbReference type="GO" id="GO:0140282">
    <property type="term" value="F:carbon-nitrogen ligase activity on lipid II"/>
    <property type="evidence" value="ECO:0007669"/>
    <property type="project" value="UniProtKB-UniRule"/>
</dbReference>
<dbReference type="InterPro" id="IPR011698">
    <property type="entry name" value="GATase_3"/>
</dbReference>
<feature type="active site" description="Nucleophile" evidence="2">
    <location>
        <position position="94"/>
    </location>
</feature>
<evidence type="ECO:0000256" key="1">
    <source>
        <dbReference type="ARBA" id="ARBA00022962"/>
    </source>
</evidence>
<comment type="catalytic activity">
    <reaction evidence="2">
        <text>beta-D-GlcNAc-(1-&gt;4)-Mur2Ac(oyl-L-Ala-gamma-D-Glu-L-Lys-D-Ala-D-Ala)-di-trans,octa-cis-undecaprenyl diphosphate + L-glutamine + ATP + H2O = beta-D-GlcNAc-(1-&gt;4)-Mur2Ac(oyl-L-Ala-D-isoglutaminyl-L-Lys-D-Ala-D-Ala)-di-trans,octa-cis-undecaprenyl diphosphate + L-glutamate + ADP + phosphate + H(+)</text>
        <dbReference type="Rhea" id="RHEA:57928"/>
        <dbReference type="ChEBI" id="CHEBI:15377"/>
        <dbReference type="ChEBI" id="CHEBI:15378"/>
        <dbReference type="ChEBI" id="CHEBI:29985"/>
        <dbReference type="ChEBI" id="CHEBI:30616"/>
        <dbReference type="ChEBI" id="CHEBI:43474"/>
        <dbReference type="ChEBI" id="CHEBI:58359"/>
        <dbReference type="ChEBI" id="CHEBI:60033"/>
        <dbReference type="ChEBI" id="CHEBI:62233"/>
        <dbReference type="ChEBI" id="CHEBI:456216"/>
        <dbReference type="EC" id="6.3.5.13"/>
    </reaction>
</comment>
<evidence type="ECO:0000313" key="4">
    <source>
        <dbReference type="EMBL" id="GIJ49904.1"/>
    </source>
</evidence>
<comment type="caution">
    <text evidence="4">The sequence shown here is derived from an EMBL/GenBank/DDBJ whole genome shotgun (WGS) entry which is preliminary data.</text>
</comment>
<dbReference type="AlphaFoldDB" id="A0A8J3YQN6"/>
<dbReference type="Gene3D" id="3.40.50.880">
    <property type="match status" value="1"/>
</dbReference>
<dbReference type="Pfam" id="PF07685">
    <property type="entry name" value="GATase_3"/>
    <property type="match status" value="1"/>
</dbReference>
<organism evidence="4 5">
    <name type="scientific">Virgisporangium aliadipatigenens</name>
    <dbReference type="NCBI Taxonomy" id="741659"/>
    <lineage>
        <taxon>Bacteria</taxon>
        <taxon>Bacillati</taxon>
        <taxon>Actinomycetota</taxon>
        <taxon>Actinomycetes</taxon>
        <taxon>Micromonosporales</taxon>
        <taxon>Micromonosporaceae</taxon>
        <taxon>Virgisporangium</taxon>
    </lineage>
</organism>
<keyword evidence="2" id="KW-0436">Ligase</keyword>
<sequence>MSTEALRLVWVYPDLLSTYGDRGNLLIMARRADLRGLPVECHEVRSDQPVPTGGDIYLIGGGEDGPQALAAQRLIADGGFQGAARRGAVIFAVCAGYQLLGSSFFAKGARCTGLELMDLQSDRGETRAVGELAGPIDPALGLPPLTGFENHGGRTHLGPGAKPLVTVQVGVGNDGRTEGAWAGNMLGTYAHGPALARNPAIADLLIKWATGETLEPLDDTWPDKLRNERLTAIGTR</sequence>
<feature type="active site" evidence="2">
    <location>
        <position position="191"/>
    </location>
</feature>
<dbReference type="UniPathway" id="UPA00219"/>
<proteinExistence type="inferred from homology"/>
<feature type="domain" description="CobB/CobQ-like glutamine amidotransferase" evidence="3">
    <location>
        <begin position="8"/>
        <end position="198"/>
    </location>
</feature>
<dbReference type="HAMAP" id="MF_02213">
    <property type="entry name" value="Lipid_II_synth_GatD"/>
    <property type="match status" value="1"/>
</dbReference>
<gene>
    <name evidence="2" type="primary">gatD</name>
    <name evidence="4" type="ORF">Val02_67900</name>
</gene>
<comment type="similarity">
    <text evidence="2">Belongs to the CobB/CobQ family. GatD subfamily.</text>
</comment>
<dbReference type="Proteomes" id="UP000619260">
    <property type="component" value="Unassembled WGS sequence"/>
</dbReference>
<dbReference type="EMBL" id="BOPF01000031">
    <property type="protein sequence ID" value="GIJ49904.1"/>
    <property type="molecule type" value="Genomic_DNA"/>
</dbReference>
<keyword evidence="1 2" id="KW-0315">Glutamine amidotransferase</keyword>
<evidence type="ECO:0000259" key="3">
    <source>
        <dbReference type="Pfam" id="PF07685"/>
    </source>
</evidence>
<dbReference type="GO" id="GO:0009236">
    <property type="term" value="P:cobalamin biosynthetic process"/>
    <property type="evidence" value="ECO:0007669"/>
    <property type="project" value="InterPro"/>
</dbReference>
<keyword evidence="5" id="KW-1185">Reference proteome</keyword>
<comment type="function">
    <text evidence="2">The lipid II isoglutaminyl synthase complex catalyzes the formation of alpha-D-isoglutamine in the cell wall lipid II stem peptide. The GatD subunit catalyzes the hydrolysis of glutamine to glutamate and ammonia. The resulting ammonia molecule is channeled to the active site of MurT.</text>
</comment>